<reference evidence="2 3" key="1">
    <citation type="journal article" date="2019" name="Int. J. Syst. Evol. Microbiol.">
        <title>The Global Catalogue of Microorganisms (GCM) 10K type strain sequencing project: providing services to taxonomists for standard genome sequencing and annotation.</title>
        <authorList>
            <consortium name="The Broad Institute Genomics Platform"/>
            <consortium name="The Broad Institute Genome Sequencing Center for Infectious Disease"/>
            <person name="Wu L."/>
            <person name="Ma J."/>
        </authorList>
    </citation>
    <scope>NUCLEOTIDE SEQUENCE [LARGE SCALE GENOMIC DNA]</scope>
    <source>
        <strain evidence="2 3">JCM 5067</strain>
    </source>
</reference>
<evidence type="ECO:0000313" key="3">
    <source>
        <dbReference type="Proteomes" id="UP001500668"/>
    </source>
</evidence>
<dbReference type="EMBL" id="BAAACA010000034">
    <property type="protein sequence ID" value="GAA0611897.1"/>
    <property type="molecule type" value="Genomic_DNA"/>
</dbReference>
<evidence type="ECO:0008006" key="4">
    <source>
        <dbReference type="Google" id="ProtNLM"/>
    </source>
</evidence>
<feature type="compositionally biased region" description="Polar residues" evidence="1">
    <location>
        <begin position="33"/>
        <end position="44"/>
    </location>
</feature>
<dbReference type="Proteomes" id="UP001500668">
    <property type="component" value="Unassembled WGS sequence"/>
</dbReference>
<proteinExistence type="predicted"/>
<keyword evidence="3" id="KW-1185">Reference proteome</keyword>
<dbReference type="PROSITE" id="PS51257">
    <property type="entry name" value="PROKAR_LIPOPROTEIN"/>
    <property type="match status" value="1"/>
</dbReference>
<evidence type="ECO:0000313" key="2">
    <source>
        <dbReference type="EMBL" id="GAA0611897.1"/>
    </source>
</evidence>
<evidence type="ECO:0000256" key="1">
    <source>
        <dbReference type="SAM" id="MobiDB-lite"/>
    </source>
</evidence>
<sequence>MSLRKFRLPTAAAVTALVLTGCGKIQDDLFSNLNGTPRHASSSGEAPRPGPMSPSDEKVATFKAGEVKAELEKLRQQGKTRPDDVRPALQLLATQEYVDVHALNRGTGGSTFGIWLTKTACIAGDIDANTVTAEAHGYYPQTGCVSLPHSR</sequence>
<protein>
    <recommendedName>
        <fullName evidence="4">Lipoprotein</fullName>
    </recommendedName>
</protein>
<comment type="caution">
    <text evidence="2">The sequence shown here is derived from an EMBL/GenBank/DDBJ whole genome shotgun (WGS) entry which is preliminary data.</text>
</comment>
<dbReference type="RefSeq" id="WP_344076297.1">
    <property type="nucleotide sequence ID" value="NZ_BAAACA010000034.1"/>
</dbReference>
<gene>
    <name evidence="2" type="ORF">GCM10010394_47130</name>
</gene>
<accession>A0ABN1GHX7</accession>
<feature type="region of interest" description="Disordered" evidence="1">
    <location>
        <begin position="33"/>
        <end position="57"/>
    </location>
</feature>
<name>A0ABN1GHX7_9ACTN</name>
<organism evidence="2 3">
    <name type="scientific">Streptomyces crystallinus</name>
    <dbReference type="NCBI Taxonomy" id="68191"/>
    <lineage>
        <taxon>Bacteria</taxon>
        <taxon>Bacillati</taxon>
        <taxon>Actinomycetota</taxon>
        <taxon>Actinomycetes</taxon>
        <taxon>Kitasatosporales</taxon>
        <taxon>Streptomycetaceae</taxon>
        <taxon>Streptomyces</taxon>
    </lineage>
</organism>